<keyword evidence="1" id="KW-0472">Membrane</keyword>
<name>A0AAD0PFC8_PSEPU</name>
<keyword evidence="1" id="KW-0812">Transmembrane</keyword>
<accession>A0AAD0PFC8</accession>
<feature type="transmembrane region" description="Helical" evidence="1">
    <location>
        <begin position="318"/>
        <end position="336"/>
    </location>
</feature>
<organism evidence="2 3">
    <name type="scientific">Pseudomonas putida</name>
    <name type="common">Arthrobacter siderocapsulatus</name>
    <dbReference type="NCBI Taxonomy" id="303"/>
    <lineage>
        <taxon>Bacteria</taxon>
        <taxon>Pseudomonadati</taxon>
        <taxon>Pseudomonadota</taxon>
        <taxon>Gammaproteobacteria</taxon>
        <taxon>Pseudomonadales</taxon>
        <taxon>Pseudomonadaceae</taxon>
        <taxon>Pseudomonas</taxon>
    </lineage>
</organism>
<gene>
    <name evidence="2" type="ORF">C1S65_19465</name>
</gene>
<proteinExistence type="predicted"/>
<reference evidence="2 3" key="1">
    <citation type="submission" date="2018-06" db="EMBL/GenBank/DDBJ databases">
        <title>The genome of Pseudomonas putida NX-1, a lignin degrader.</title>
        <authorList>
            <person name="Xu Z."/>
        </authorList>
    </citation>
    <scope>NUCLEOTIDE SEQUENCE [LARGE SCALE GENOMIC DNA]</scope>
    <source>
        <strain evidence="2 3">NX-1</strain>
    </source>
</reference>
<evidence type="ECO:0000256" key="1">
    <source>
        <dbReference type="SAM" id="Phobius"/>
    </source>
</evidence>
<feature type="transmembrane region" description="Helical" evidence="1">
    <location>
        <begin position="180"/>
        <end position="198"/>
    </location>
</feature>
<dbReference type="NCBIfam" id="NF033860">
    <property type="entry name" value="Wzy_O6_O28"/>
    <property type="match status" value="1"/>
</dbReference>
<feature type="transmembrane region" description="Helical" evidence="1">
    <location>
        <begin position="139"/>
        <end position="168"/>
    </location>
</feature>
<dbReference type="Proteomes" id="UP000251617">
    <property type="component" value="Chromosome"/>
</dbReference>
<feature type="transmembrane region" description="Helical" evidence="1">
    <location>
        <begin position="74"/>
        <end position="94"/>
    </location>
</feature>
<feature type="transmembrane region" description="Helical" evidence="1">
    <location>
        <begin position="44"/>
        <end position="62"/>
    </location>
</feature>
<evidence type="ECO:0000313" key="2">
    <source>
        <dbReference type="EMBL" id="AXA26181.1"/>
    </source>
</evidence>
<feature type="transmembrane region" description="Helical" evidence="1">
    <location>
        <begin position="364"/>
        <end position="382"/>
    </location>
</feature>
<feature type="transmembrane region" description="Helical" evidence="1">
    <location>
        <begin position="6"/>
        <end position="23"/>
    </location>
</feature>
<keyword evidence="1" id="KW-1133">Transmembrane helix</keyword>
<dbReference type="AlphaFoldDB" id="A0AAD0PFC8"/>
<protein>
    <submittedName>
        <fullName evidence="2">Uncharacterized protein</fullName>
    </submittedName>
</protein>
<dbReference type="RefSeq" id="WP_112898915.1">
    <property type="nucleotide sequence ID" value="NZ_CP030750.1"/>
</dbReference>
<feature type="transmembrane region" description="Helical" evidence="1">
    <location>
        <begin position="115"/>
        <end position="133"/>
    </location>
</feature>
<sequence>MTLSPFFLLLALYSFANLVSLLFGINDGGMLIEGAFFELSGESLIYAFLLQHVFLLILWLIYRTFYTARDSLRFQLGAGYGFFILMLQLFFLAYNQIQGVNVAGVESHGGGALDYLFILLAPDVLFVMIGLGLKSGKWFGLNCLVFLASMMLRGWMGGVLVVMVLVVCRHTPIRISLRTLLRGSIALFIFAAMLPVLIEAKWAMRTGLSVSEFIEQMLAVGLDNYGEAVRYVMNRLQHVGHVALMLEHASQLHEAYLKDAFIPYWADGLPQMTVYKVLGLDYLRINTYLVNALLGYPDAYWNTNPGLAGWAALLQERAVMLFLYVIVLLGTVYAFLRHYADSRYVMMLACLSLIYLYHGWIGAYFNFCFYAVLLVFLCRLRLRPHSAERPTYSENRV</sequence>
<dbReference type="EMBL" id="CP030750">
    <property type="protein sequence ID" value="AXA26181.1"/>
    <property type="molecule type" value="Genomic_DNA"/>
</dbReference>
<evidence type="ECO:0000313" key="3">
    <source>
        <dbReference type="Proteomes" id="UP000251617"/>
    </source>
</evidence>